<accession>A0ABQ8DBN5</accession>
<comment type="caution">
    <text evidence="1">The sequence shown here is derived from an EMBL/GenBank/DDBJ whole genome shotgun (WGS) entry which is preliminary data.</text>
</comment>
<dbReference type="EMBL" id="JAGKQM010000005">
    <property type="protein sequence ID" value="KAH0926628.1"/>
    <property type="molecule type" value="Genomic_DNA"/>
</dbReference>
<evidence type="ECO:0000313" key="1">
    <source>
        <dbReference type="EMBL" id="KAH0926628.1"/>
    </source>
</evidence>
<evidence type="ECO:0000313" key="2">
    <source>
        <dbReference type="Proteomes" id="UP000824890"/>
    </source>
</evidence>
<proteinExistence type="predicted"/>
<name>A0ABQ8DBN5_BRANA</name>
<gene>
    <name evidence="1" type="ORF">HID58_018884</name>
</gene>
<organism evidence="1 2">
    <name type="scientific">Brassica napus</name>
    <name type="common">Rape</name>
    <dbReference type="NCBI Taxonomy" id="3708"/>
    <lineage>
        <taxon>Eukaryota</taxon>
        <taxon>Viridiplantae</taxon>
        <taxon>Streptophyta</taxon>
        <taxon>Embryophyta</taxon>
        <taxon>Tracheophyta</taxon>
        <taxon>Spermatophyta</taxon>
        <taxon>Magnoliopsida</taxon>
        <taxon>eudicotyledons</taxon>
        <taxon>Gunneridae</taxon>
        <taxon>Pentapetalae</taxon>
        <taxon>rosids</taxon>
        <taxon>malvids</taxon>
        <taxon>Brassicales</taxon>
        <taxon>Brassicaceae</taxon>
        <taxon>Brassiceae</taxon>
        <taxon>Brassica</taxon>
    </lineage>
</organism>
<sequence>MQCSRDKDKNCVRRRITQEGSFRVHFSHSESRNRNLTHWPDLRSCGADCARRWKQDPTKTDSFVVYMCLSETKTLNVGEKQKQAGKMKVAYILAHLKSDRLRMLVATKFLPF</sequence>
<keyword evidence="2" id="KW-1185">Reference proteome</keyword>
<reference evidence="1 2" key="1">
    <citation type="submission" date="2021-05" db="EMBL/GenBank/DDBJ databases">
        <title>Genome Assembly of Synthetic Allotetraploid Brassica napus Reveals Homoeologous Exchanges between Subgenomes.</title>
        <authorList>
            <person name="Davis J.T."/>
        </authorList>
    </citation>
    <scope>NUCLEOTIDE SEQUENCE [LARGE SCALE GENOMIC DNA]</scope>
    <source>
        <strain evidence="2">cv. Da-Ae</strain>
        <tissue evidence="1">Seedling</tissue>
    </source>
</reference>
<dbReference type="Proteomes" id="UP000824890">
    <property type="component" value="Unassembled WGS sequence"/>
</dbReference>
<protein>
    <submittedName>
        <fullName evidence="1">Uncharacterized protein</fullName>
    </submittedName>
</protein>